<dbReference type="PANTHER" id="PTHR43341">
    <property type="entry name" value="AMINO ACID PERMEASE"/>
    <property type="match status" value="1"/>
</dbReference>
<evidence type="ECO:0000256" key="5">
    <source>
        <dbReference type="ARBA" id="ARBA00022989"/>
    </source>
</evidence>
<dbReference type="GeneID" id="28853090"/>
<keyword evidence="5 7" id="KW-1133">Transmembrane helix</keyword>
<dbReference type="RefSeq" id="XP_018138292.1">
    <property type="nucleotide sequence ID" value="XM_018289096.1"/>
</dbReference>
<dbReference type="PROSITE" id="PS00218">
    <property type="entry name" value="AMINO_ACID_PERMEASE_1"/>
    <property type="match status" value="1"/>
</dbReference>
<sequence length="785" mass="87305">MYLIFVSSRGHIHSVLLAGFRPYLVLKTGSYPRQLFRRDWVVEPSWKTRRIPQKPQNASGPCATSITCYKGLATVSCECGPKALPEKYADVPHLSKFGSGNAALMIKPPIELRLAPLLVHNGLFECSFLLWTSRRPGWKTKRALRSKFNRLDWVAKPAYSLRKSSFLASSRTNSGCPCTVIRWKKKKTHHRGTEQATAACRTNMPQLLSGLHKSPSPPLSMNQGSSMEVVEMGDYPILGDHRTYSNKPRRLLRFLDDFKRNDGDRFFPEHHLSPANSRTHSHHDYGGHFAELEIAQSGLARRLKGRHLQMIAIRTGLFVMSGASLATSGPASLFLAFLVAGVTMYCTCQALGELAVVFPIAGSFSSWATRFLDPSWEVGFSYALQWLISFPVEVVAASEVIAYWNTSLPRAIFVTVFVAFIISINMLGVKGYGEAEFIFAVVKITQGYIGFEYWRNPGAFNNGFKGFCSVLLSAMFAFSGTELIGLAAAETANPRKSLPMAIKQVFWRICLFYLSIVLLIGLVVRYNDPRLSTGTNNADANSSPLVIAFQEAGLQVFPSIINAVILISVLSVGNSAVFGSSRTLAALGALKQGPRILAYIDRRGRPLVAIFVAAVFGLLAYLSDLTERDKILEWLVGIGALSSVFTWGTICLCHIRFRRAWLSQQRGLNELPYRSHLGVAGSYLGLGLNATTVVIQIWVATVPIGHTTMSSSELARNAILKLFGGVLILVFYVVHKTVHRTRYVRSGRVDLDTGRQNYNVLLLEAQEKQHRARWPRWKRIYKILC</sequence>
<keyword evidence="2" id="KW-0813">Transport</keyword>
<comment type="caution">
    <text evidence="9">The sequence shown here is derived from an EMBL/GenBank/DDBJ whole genome shotgun (WGS) entry which is preliminary data.</text>
</comment>
<dbReference type="KEGG" id="pchm:VFPPC_10785"/>
<feature type="transmembrane region" description="Helical" evidence="7">
    <location>
        <begin position="334"/>
        <end position="361"/>
    </location>
</feature>
<dbReference type="AlphaFoldDB" id="A0A179F4Q2"/>
<feature type="transmembrane region" description="Helical" evidence="7">
    <location>
        <begin position="606"/>
        <end position="622"/>
    </location>
</feature>
<dbReference type="STRING" id="1380566.A0A179F4Q2"/>
<evidence type="ECO:0000313" key="9">
    <source>
        <dbReference type="EMBL" id="OAQ60382.1"/>
    </source>
</evidence>
<dbReference type="GO" id="GO:0016020">
    <property type="term" value="C:membrane"/>
    <property type="evidence" value="ECO:0007669"/>
    <property type="project" value="UniProtKB-SubCell"/>
</dbReference>
<feature type="transmembrane region" description="Helical" evidence="7">
    <location>
        <begin position="410"/>
        <end position="429"/>
    </location>
</feature>
<feature type="transmembrane region" description="Helical" evidence="7">
    <location>
        <begin position="505"/>
        <end position="524"/>
    </location>
</feature>
<dbReference type="InterPro" id="IPR004840">
    <property type="entry name" value="Amino_acid_permease_CS"/>
</dbReference>
<organism evidence="9 10">
    <name type="scientific">Pochonia chlamydosporia 170</name>
    <dbReference type="NCBI Taxonomy" id="1380566"/>
    <lineage>
        <taxon>Eukaryota</taxon>
        <taxon>Fungi</taxon>
        <taxon>Dikarya</taxon>
        <taxon>Ascomycota</taxon>
        <taxon>Pezizomycotina</taxon>
        <taxon>Sordariomycetes</taxon>
        <taxon>Hypocreomycetidae</taxon>
        <taxon>Hypocreales</taxon>
        <taxon>Clavicipitaceae</taxon>
        <taxon>Pochonia</taxon>
    </lineage>
</organism>
<evidence type="ECO:0000256" key="7">
    <source>
        <dbReference type="SAM" id="Phobius"/>
    </source>
</evidence>
<keyword evidence="10" id="KW-1185">Reference proteome</keyword>
<dbReference type="InterPro" id="IPR050524">
    <property type="entry name" value="APC_YAT"/>
</dbReference>
<feature type="transmembrane region" description="Helical" evidence="7">
    <location>
        <begin position="311"/>
        <end position="328"/>
    </location>
</feature>
<keyword evidence="3 7" id="KW-0812">Transmembrane</keyword>
<evidence type="ECO:0000313" key="10">
    <source>
        <dbReference type="Proteomes" id="UP000078397"/>
    </source>
</evidence>
<gene>
    <name evidence="9" type="ORF">VFPPC_10785</name>
</gene>
<comment type="subcellular location">
    <subcellularLocation>
        <location evidence="1">Membrane</location>
        <topology evidence="1">Multi-pass membrane protein</topology>
    </subcellularLocation>
</comment>
<dbReference type="PANTHER" id="PTHR43341:SF1">
    <property type="entry name" value="GENERAL AMINO-ACID PERMEASE GAP1"/>
    <property type="match status" value="1"/>
</dbReference>
<evidence type="ECO:0000256" key="4">
    <source>
        <dbReference type="ARBA" id="ARBA00022970"/>
    </source>
</evidence>
<accession>A0A179F4Q2</accession>
<feature type="transmembrane region" description="Helical" evidence="7">
    <location>
        <begin position="718"/>
        <end position="735"/>
    </location>
</feature>
<dbReference type="Pfam" id="PF00324">
    <property type="entry name" value="AA_permease"/>
    <property type="match status" value="1"/>
</dbReference>
<dbReference type="Proteomes" id="UP000078397">
    <property type="component" value="Unassembled WGS sequence"/>
</dbReference>
<dbReference type="OrthoDB" id="3900342at2759"/>
<dbReference type="GO" id="GO:0015171">
    <property type="term" value="F:amino acid transmembrane transporter activity"/>
    <property type="evidence" value="ECO:0007669"/>
    <property type="project" value="TreeGrafter"/>
</dbReference>
<evidence type="ECO:0000256" key="3">
    <source>
        <dbReference type="ARBA" id="ARBA00022692"/>
    </source>
</evidence>
<feature type="transmembrane region" description="Helical" evidence="7">
    <location>
        <begin position="634"/>
        <end position="655"/>
    </location>
</feature>
<dbReference type="EMBL" id="LSBJ02000009">
    <property type="protein sequence ID" value="OAQ60382.1"/>
    <property type="molecule type" value="Genomic_DNA"/>
</dbReference>
<dbReference type="InterPro" id="IPR004841">
    <property type="entry name" value="AA-permease/SLC12A_dom"/>
</dbReference>
<keyword evidence="4" id="KW-0029">Amino-acid transport</keyword>
<evidence type="ECO:0000256" key="2">
    <source>
        <dbReference type="ARBA" id="ARBA00022448"/>
    </source>
</evidence>
<protein>
    <submittedName>
        <fullName evidence="9">General amino-acid permease GAP1</fullName>
    </submittedName>
</protein>
<reference evidence="9 10" key="1">
    <citation type="journal article" date="2016" name="PLoS Pathog.">
        <title>Biosynthesis of antibiotic leucinostatins in bio-control fungus Purpureocillium lilacinum and their inhibition on phytophthora revealed by genome mining.</title>
        <authorList>
            <person name="Wang G."/>
            <person name="Liu Z."/>
            <person name="Lin R."/>
            <person name="Li E."/>
            <person name="Mao Z."/>
            <person name="Ling J."/>
            <person name="Yang Y."/>
            <person name="Yin W.B."/>
            <person name="Xie B."/>
        </authorList>
    </citation>
    <scope>NUCLEOTIDE SEQUENCE [LARGE SCALE GENOMIC DNA]</scope>
    <source>
        <strain evidence="9">170</strain>
    </source>
</reference>
<feature type="domain" description="Amino acid permease/ SLC12A" evidence="8">
    <location>
        <begin position="307"/>
        <end position="739"/>
    </location>
</feature>
<evidence type="ECO:0000259" key="8">
    <source>
        <dbReference type="Pfam" id="PF00324"/>
    </source>
</evidence>
<keyword evidence="6 7" id="KW-0472">Membrane</keyword>
<evidence type="ECO:0000256" key="1">
    <source>
        <dbReference type="ARBA" id="ARBA00004141"/>
    </source>
</evidence>
<name>A0A179F4Q2_METCM</name>
<feature type="transmembrane region" description="Helical" evidence="7">
    <location>
        <begin position="382"/>
        <end position="404"/>
    </location>
</feature>
<dbReference type="Gene3D" id="1.20.1740.10">
    <property type="entry name" value="Amino acid/polyamine transporter I"/>
    <property type="match status" value="1"/>
</dbReference>
<feature type="transmembrane region" description="Helical" evidence="7">
    <location>
        <begin position="676"/>
        <end position="698"/>
    </location>
</feature>
<proteinExistence type="predicted"/>
<evidence type="ECO:0000256" key="6">
    <source>
        <dbReference type="ARBA" id="ARBA00023136"/>
    </source>
</evidence>